<evidence type="ECO:0000313" key="2">
    <source>
        <dbReference type="Proteomes" id="UP001165083"/>
    </source>
</evidence>
<accession>A0A9W6TM24</accession>
<dbReference type="Proteomes" id="UP001165083">
    <property type="component" value="Unassembled WGS sequence"/>
</dbReference>
<gene>
    <name evidence="1" type="ORF">Plil01_000561700</name>
</gene>
<name>A0A9W6TM24_9STRA</name>
<evidence type="ECO:0000313" key="1">
    <source>
        <dbReference type="EMBL" id="GMF16012.1"/>
    </source>
</evidence>
<reference evidence="1" key="1">
    <citation type="submission" date="2023-04" db="EMBL/GenBank/DDBJ databases">
        <title>Phytophthora lilii NBRC 32176.</title>
        <authorList>
            <person name="Ichikawa N."/>
            <person name="Sato H."/>
            <person name="Tonouchi N."/>
        </authorList>
    </citation>
    <scope>NUCLEOTIDE SEQUENCE</scope>
    <source>
        <strain evidence="1">NBRC 32176</strain>
    </source>
</reference>
<dbReference type="AlphaFoldDB" id="A0A9W6TM24"/>
<proteinExistence type="predicted"/>
<keyword evidence="2" id="KW-1185">Reference proteome</keyword>
<dbReference type="EMBL" id="BSXW01000238">
    <property type="protein sequence ID" value="GMF16012.1"/>
    <property type="molecule type" value="Genomic_DNA"/>
</dbReference>
<comment type="caution">
    <text evidence="1">The sequence shown here is derived from an EMBL/GenBank/DDBJ whole genome shotgun (WGS) entry which is preliminary data.</text>
</comment>
<protein>
    <submittedName>
        <fullName evidence="1">Unnamed protein product</fullName>
    </submittedName>
</protein>
<dbReference type="OrthoDB" id="194358at2759"/>
<sequence>MLFGVVPACQVVQLDTILAKTLFLDSKFIDDLKIEAAGYGLSLISTALTAGALAGPTWVGVLSKLIQYLKVEIVDPVVCDEEDSATLLNDDDVVMAEDGVHAMTPSPKRKWSISSSSTSLSVDPRTTLYYTDQTTFVAKTRELWYYAVLFKAATHAFPGTLTLTPKSDVAIASEDVSNMWTLATLCFVAHADLVTLHTDREYDGKEDAVIKAYLAGACSSWFPPYVAVKRIWEREPGNKYEDQMSSEQVCLRLGTLQNVYSAYILVCTGTVPRLPVPGPRK</sequence>
<organism evidence="1 2">
    <name type="scientific">Phytophthora lilii</name>
    <dbReference type="NCBI Taxonomy" id="2077276"/>
    <lineage>
        <taxon>Eukaryota</taxon>
        <taxon>Sar</taxon>
        <taxon>Stramenopiles</taxon>
        <taxon>Oomycota</taxon>
        <taxon>Peronosporomycetes</taxon>
        <taxon>Peronosporales</taxon>
        <taxon>Peronosporaceae</taxon>
        <taxon>Phytophthora</taxon>
    </lineage>
</organism>